<sequence>MLGRKRSRSQPHAAFLLPSFPGSARNLKPFMVETTTTAKSRDKPTLQESLEEALGSPSDAHSQRLSVTSVTSTASFSFSSSTAATVPSLSSSLSTSPTSLLSTTPQDVSSTMMRVPFPTFEGIDNNDEPSEPPYLTALSEPDTEKDARFKDPCTLTFKPNTGSLNPSRRLQRVLPTTLRCRRCSADLAFASQIVSKGFTGRNGRAYLISAPASHADHLFTPEVNPLRSDEDTMLWGNEEEDAIWEDMGVAEPNAIEDERVNDGTGIDDSLARGLARAGGIQDLPNIRIGRAEYRRLVTGMHVVADISCAVCCSKVGWKYIDVSGTAQRYKVGKFVLELAMLSSFHSWEDVDVEEDAVENMQALANSLGTACSLTARYRQSRLHAEGESYNSSDRYHDSGRIEFDSEDEDECEEIFNGTWDAAVVARRRALKRADELR</sequence>
<gene>
    <name evidence="6" type="ORF">SEPCBS57363_005998</name>
</gene>
<feature type="domain" description="Yippee" evidence="5">
    <location>
        <begin position="246"/>
        <end position="345"/>
    </location>
</feature>
<proteinExistence type="inferred from homology"/>
<feature type="compositionally biased region" description="Low complexity" evidence="4">
    <location>
        <begin position="87"/>
        <end position="105"/>
    </location>
</feature>
<dbReference type="Pfam" id="PF03226">
    <property type="entry name" value="Yippee-Mis18"/>
    <property type="match status" value="1"/>
</dbReference>
<keyword evidence="3" id="KW-0862">Zinc</keyword>
<reference evidence="6 7" key="1">
    <citation type="submission" date="2024-01" db="EMBL/GenBank/DDBJ databases">
        <authorList>
            <person name="Allen C."/>
            <person name="Tagirdzhanova G."/>
        </authorList>
    </citation>
    <scope>NUCLEOTIDE SEQUENCE [LARGE SCALE GENOMIC DNA]</scope>
    <source>
        <strain evidence="6 7">CBS 573.63</strain>
    </source>
</reference>
<protein>
    <recommendedName>
        <fullName evidence="5">Yippee domain-containing protein</fullName>
    </recommendedName>
</protein>
<dbReference type="PANTHER" id="PTHR13848">
    <property type="entry name" value="PROTEIN YIPPEE-LIKE CG15309-RELATED"/>
    <property type="match status" value="1"/>
</dbReference>
<dbReference type="Proteomes" id="UP001642501">
    <property type="component" value="Unassembled WGS sequence"/>
</dbReference>
<evidence type="ECO:0000256" key="1">
    <source>
        <dbReference type="ARBA" id="ARBA00005613"/>
    </source>
</evidence>
<evidence type="ECO:0000256" key="2">
    <source>
        <dbReference type="ARBA" id="ARBA00022723"/>
    </source>
</evidence>
<organism evidence="6 7">
    <name type="scientific">Sporothrix epigloea</name>
    <dbReference type="NCBI Taxonomy" id="1892477"/>
    <lineage>
        <taxon>Eukaryota</taxon>
        <taxon>Fungi</taxon>
        <taxon>Dikarya</taxon>
        <taxon>Ascomycota</taxon>
        <taxon>Pezizomycotina</taxon>
        <taxon>Sordariomycetes</taxon>
        <taxon>Sordariomycetidae</taxon>
        <taxon>Ophiostomatales</taxon>
        <taxon>Ophiostomataceae</taxon>
        <taxon>Sporothrix</taxon>
    </lineage>
</organism>
<comment type="caution">
    <text evidence="6">The sequence shown here is derived from an EMBL/GenBank/DDBJ whole genome shotgun (WGS) entry which is preliminary data.</text>
</comment>
<feature type="region of interest" description="Disordered" evidence="4">
    <location>
        <begin position="35"/>
        <end position="65"/>
    </location>
</feature>
<evidence type="ECO:0000256" key="3">
    <source>
        <dbReference type="ARBA" id="ARBA00022833"/>
    </source>
</evidence>
<dbReference type="EMBL" id="CAWUOM010000156">
    <property type="protein sequence ID" value="CAK7274121.1"/>
    <property type="molecule type" value="Genomic_DNA"/>
</dbReference>
<dbReference type="PROSITE" id="PS51792">
    <property type="entry name" value="YIPPEE"/>
    <property type="match status" value="1"/>
</dbReference>
<keyword evidence="2" id="KW-0479">Metal-binding</keyword>
<name>A0ABP0E341_9PEZI</name>
<evidence type="ECO:0000259" key="5">
    <source>
        <dbReference type="PROSITE" id="PS51792"/>
    </source>
</evidence>
<dbReference type="InterPro" id="IPR039058">
    <property type="entry name" value="Yippee_fam"/>
</dbReference>
<evidence type="ECO:0000313" key="7">
    <source>
        <dbReference type="Proteomes" id="UP001642501"/>
    </source>
</evidence>
<dbReference type="InterPro" id="IPR004910">
    <property type="entry name" value="Yippee/Mis18/Cereblon"/>
</dbReference>
<feature type="region of interest" description="Disordered" evidence="4">
    <location>
        <begin position="87"/>
        <end position="107"/>
    </location>
</feature>
<accession>A0ABP0E341</accession>
<comment type="similarity">
    <text evidence="1">Belongs to the yippee family.</text>
</comment>
<keyword evidence="7" id="KW-1185">Reference proteome</keyword>
<evidence type="ECO:0000256" key="4">
    <source>
        <dbReference type="SAM" id="MobiDB-lite"/>
    </source>
</evidence>
<evidence type="ECO:0000313" key="6">
    <source>
        <dbReference type="EMBL" id="CAK7274121.1"/>
    </source>
</evidence>
<dbReference type="InterPro" id="IPR034751">
    <property type="entry name" value="Yippee"/>
</dbReference>